<name>A0A848HFI9_9BURK</name>
<dbReference type="AlphaFoldDB" id="A0A848HFI9"/>
<dbReference type="Proteomes" id="UP000541185">
    <property type="component" value="Unassembled WGS sequence"/>
</dbReference>
<dbReference type="EMBL" id="JABBFX010000004">
    <property type="protein sequence ID" value="NML48209.1"/>
    <property type="molecule type" value="Genomic_DNA"/>
</dbReference>
<proteinExistence type="predicted"/>
<evidence type="ECO:0000313" key="2">
    <source>
        <dbReference type="EMBL" id="NML48209.1"/>
    </source>
</evidence>
<gene>
    <name evidence="2" type="ORF">HHL11_30960</name>
</gene>
<evidence type="ECO:0000256" key="1">
    <source>
        <dbReference type="SAM" id="SignalP"/>
    </source>
</evidence>
<accession>A0A848HFI9</accession>
<feature type="signal peptide" evidence="1">
    <location>
        <begin position="1"/>
        <end position="17"/>
    </location>
</feature>
<protein>
    <recommendedName>
        <fullName evidence="4">Lipoprotein</fullName>
    </recommendedName>
</protein>
<keyword evidence="3" id="KW-1185">Reference proteome</keyword>
<reference evidence="2 3" key="1">
    <citation type="submission" date="2020-04" db="EMBL/GenBank/DDBJ databases">
        <title>Ramlibacter sp. G-1-2-2 isolated from soil.</title>
        <authorList>
            <person name="Dahal R.H."/>
        </authorList>
    </citation>
    <scope>NUCLEOTIDE SEQUENCE [LARGE SCALE GENOMIC DNA]</scope>
    <source>
        <strain evidence="2 3">G-1-2-2</strain>
    </source>
</reference>
<keyword evidence="1" id="KW-0732">Signal</keyword>
<comment type="caution">
    <text evidence="2">The sequence shown here is derived from an EMBL/GenBank/DDBJ whole genome shotgun (WGS) entry which is preliminary data.</text>
</comment>
<organism evidence="2 3">
    <name type="scientific">Ramlibacter agri</name>
    <dbReference type="NCBI Taxonomy" id="2728837"/>
    <lineage>
        <taxon>Bacteria</taxon>
        <taxon>Pseudomonadati</taxon>
        <taxon>Pseudomonadota</taxon>
        <taxon>Betaproteobacteria</taxon>
        <taxon>Burkholderiales</taxon>
        <taxon>Comamonadaceae</taxon>
        <taxon>Ramlibacter</taxon>
    </lineage>
</organism>
<dbReference type="PROSITE" id="PS51257">
    <property type="entry name" value="PROKAR_LIPOPROTEIN"/>
    <property type="match status" value="1"/>
</dbReference>
<evidence type="ECO:0000313" key="3">
    <source>
        <dbReference type="Proteomes" id="UP000541185"/>
    </source>
</evidence>
<dbReference type="RefSeq" id="WP_169422541.1">
    <property type="nucleotide sequence ID" value="NZ_JABBFX010000004.1"/>
</dbReference>
<evidence type="ECO:0008006" key="4">
    <source>
        <dbReference type="Google" id="ProtNLM"/>
    </source>
</evidence>
<feature type="chain" id="PRO_5032691469" description="Lipoprotein" evidence="1">
    <location>
        <begin position="18"/>
        <end position="251"/>
    </location>
</feature>
<sequence>MRVQLSAALAAALLVLAGCGGGDDETPGPAQAADGLWIGSTGSNRTVTGLVFADGSYYVMYSSPGYPNVLGGAVMGQGSMTDAAFTSASALHLNLEGLGVLRASVAATVAKKQSFDGTINSTGIPPVTFTSTYNTDYERQATGAALVGSYAGLLGTSKGKLSATWSVRDSGLSSSLVALVAANGCTAQGTALPRGGANVYNLTLSFGPAPCPLAGQTVNGVAYLRATDKQLFVAAPNADGSDAALLSGTKQ</sequence>